<dbReference type="Pfam" id="PF10988">
    <property type="entry name" value="DUF2807"/>
    <property type="match status" value="1"/>
</dbReference>
<evidence type="ECO:0000259" key="2">
    <source>
        <dbReference type="Pfam" id="PF10988"/>
    </source>
</evidence>
<comment type="caution">
    <text evidence="3">The sequence shown here is derived from an EMBL/GenBank/DDBJ whole genome shotgun (WGS) entry which is preliminary data.</text>
</comment>
<keyword evidence="1" id="KW-1133">Transmembrane helix</keyword>
<dbReference type="Gene3D" id="2.160.20.120">
    <property type="match status" value="1"/>
</dbReference>
<dbReference type="OrthoDB" id="680270at2"/>
<organism evidence="3 4">
    <name type="scientific">Rufibacter latericius</name>
    <dbReference type="NCBI Taxonomy" id="2487040"/>
    <lineage>
        <taxon>Bacteria</taxon>
        <taxon>Pseudomonadati</taxon>
        <taxon>Bacteroidota</taxon>
        <taxon>Cytophagia</taxon>
        <taxon>Cytophagales</taxon>
        <taxon>Hymenobacteraceae</taxon>
        <taxon>Rufibacter</taxon>
    </lineage>
</organism>
<dbReference type="EMBL" id="RJJD01000010">
    <property type="protein sequence ID" value="RNI24975.1"/>
    <property type="molecule type" value="Genomic_DNA"/>
</dbReference>
<sequence>MAQVAVDSSCKGLFSTGMLFRVRFLFFLFCTFGWFSSCDILGDGPCITGSGPSKSERRDVAAFKGVDMRIGGNVYVTAGPRVEVKVESFSNVLPEISTKVEGGTLVISSGSCIEYADDETNVYISMPELEYASLKGSGIIRIQTVPSPKPLQLNLEGSGAIRYIGSADHIKVRNSGSGDIDLEGFVLNLETNQSGSGRVLGYFLHSDTAKVISSGSGYQQIWVDKVFDATVSGSGNVYYRGFPNLVSTLLTGSGRVINDN</sequence>
<evidence type="ECO:0000313" key="3">
    <source>
        <dbReference type="EMBL" id="RNI24975.1"/>
    </source>
</evidence>
<accession>A0A3M9MIE5</accession>
<protein>
    <submittedName>
        <fullName evidence="3">DUF2807 domain-containing protein</fullName>
    </submittedName>
</protein>
<proteinExistence type="predicted"/>
<keyword evidence="1" id="KW-0472">Membrane</keyword>
<dbReference type="InterPro" id="IPR021255">
    <property type="entry name" value="DUF2807"/>
</dbReference>
<evidence type="ECO:0000256" key="1">
    <source>
        <dbReference type="SAM" id="Phobius"/>
    </source>
</evidence>
<reference evidence="3 4" key="1">
    <citation type="submission" date="2018-11" db="EMBL/GenBank/DDBJ databases">
        <title>Rufibacter latericius sp. nov., isolated from water in Baiyang Lake.</title>
        <authorList>
            <person name="Yang Y."/>
        </authorList>
    </citation>
    <scope>NUCLEOTIDE SEQUENCE [LARGE SCALE GENOMIC DNA]</scope>
    <source>
        <strain evidence="3 4">R-22-1c-1</strain>
    </source>
</reference>
<feature type="domain" description="Putative auto-transporter adhesin head GIN" evidence="2">
    <location>
        <begin position="62"/>
        <end position="243"/>
    </location>
</feature>
<dbReference type="Proteomes" id="UP000272117">
    <property type="component" value="Unassembled WGS sequence"/>
</dbReference>
<dbReference type="AlphaFoldDB" id="A0A3M9MIE5"/>
<keyword evidence="4" id="KW-1185">Reference proteome</keyword>
<feature type="transmembrane region" description="Helical" evidence="1">
    <location>
        <begin position="12"/>
        <end position="35"/>
    </location>
</feature>
<evidence type="ECO:0000313" key="4">
    <source>
        <dbReference type="Proteomes" id="UP000272117"/>
    </source>
</evidence>
<keyword evidence="1" id="KW-0812">Transmembrane</keyword>
<name>A0A3M9MIE5_9BACT</name>
<gene>
    <name evidence="3" type="ORF">EFB08_16160</name>
</gene>